<dbReference type="Gene3D" id="3.55.50.30">
    <property type="match status" value="1"/>
</dbReference>
<reference evidence="5" key="1">
    <citation type="submission" date="2021-03" db="EMBL/GenBank/DDBJ databases">
        <title>Assistant Professor.</title>
        <authorList>
            <person name="Huq M.A."/>
        </authorList>
    </citation>
    <scope>NUCLEOTIDE SEQUENCE [LARGE SCALE GENOMIC DNA]</scope>
    <source>
        <strain evidence="5">MAH-28</strain>
    </source>
</reference>
<dbReference type="PANTHER" id="PTHR30273">
    <property type="entry name" value="PERIPLASMIC SIGNAL SENSOR AND SIGMA FACTOR ACTIVATOR FECR-RELATED"/>
    <property type="match status" value="1"/>
</dbReference>
<feature type="domain" description="Protein FecR C-terminal" evidence="3">
    <location>
        <begin position="328"/>
        <end position="394"/>
    </location>
</feature>
<evidence type="ECO:0000259" key="3">
    <source>
        <dbReference type="Pfam" id="PF16344"/>
    </source>
</evidence>
<evidence type="ECO:0000313" key="4">
    <source>
        <dbReference type="EMBL" id="MBO9152250.1"/>
    </source>
</evidence>
<dbReference type="RefSeq" id="WP_209145248.1">
    <property type="nucleotide sequence ID" value="NZ_JAGHKP010000002.1"/>
</dbReference>
<keyword evidence="1" id="KW-1133">Transmembrane helix</keyword>
<name>A0ABS3YC57_9BACT</name>
<comment type="caution">
    <text evidence="4">The sequence shown here is derived from an EMBL/GenBank/DDBJ whole genome shotgun (WGS) entry which is preliminary data.</text>
</comment>
<evidence type="ECO:0000313" key="5">
    <source>
        <dbReference type="Proteomes" id="UP000679126"/>
    </source>
</evidence>
<accession>A0ABS3YC57</accession>
<sequence>MEPDQPLMQRAAYLVLGYLRGELSAQEREELDAWVAASPGNRAFFESLTADASLHDKLAAYAVTDEEQGWRRFAEKHFPTEQVKPAARTLRFGGRWWLAAAVVAGLAAVGTWMLMPGKQPQQPPVAVQPVNDALPGGNKATLTLADGSTVSLDSAGNQVIAQQGAAIKQTGGLLVYQSQEAGAMPVFNTLRTPRGGQFRITLPDGSAVWLNAESSLRFPVAFSGAERRVEMTGEAYFEIKQDAAHPFRVQVTPQTEVTVLGTHFNVNAYTNEPGISATLLEGAVQVKAGNDSRRLSPGQQARVNRSGQITVLRNVDTEEAVGWKNEIFYFRDADIQSVMRQLERWYDVEVEYRGQIPSRRFQGEIQRNLKLSDVLEGLRSTGIGFNIEGKKIVVMP</sequence>
<proteinExistence type="predicted"/>
<gene>
    <name evidence="4" type="ORF">J7I43_08510</name>
</gene>
<feature type="domain" description="FecR protein" evidence="2">
    <location>
        <begin position="189"/>
        <end position="285"/>
    </location>
</feature>
<dbReference type="Pfam" id="PF04773">
    <property type="entry name" value="FecR"/>
    <property type="match status" value="1"/>
</dbReference>
<organism evidence="4 5">
    <name type="scientific">Chitinophaga chungangae</name>
    <dbReference type="NCBI Taxonomy" id="2821488"/>
    <lineage>
        <taxon>Bacteria</taxon>
        <taxon>Pseudomonadati</taxon>
        <taxon>Bacteroidota</taxon>
        <taxon>Chitinophagia</taxon>
        <taxon>Chitinophagales</taxon>
        <taxon>Chitinophagaceae</taxon>
        <taxon>Chitinophaga</taxon>
    </lineage>
</organism>
<dbReference type="Gene3D" id="2.60.120.1440">
    <property type="match status" value="1"/>
</dbReference>
<dbReference type="Proteomes" id="UP000679126">
    <property type="component" value="Unassembled WGS sequence"/>
</dbReference>
<keyword evidence="5" id="KW-1185">Reference proteome</keyword>
<feature type="transmembrane region" description="Helical" evidence="1">
    <location>
        <begin position="96"/>
        <end position="115"/>
    </location>
</feature>
<dbReference type="EMBL" id="JAGHKP010000002">
    <property type="protein sequence ID" value="MBO9152250.1"/>
    <property type="molecule type" value="Genomic_DNA"/>
</dbReference>
<evidence type="ECO:0000259" key="2">
    <source>
        <dbReference type="Pfam" id="PF04773"/>
    </source>
</evidence>
<evidence type="ECO:0000256" key="1">
    <source>
        <dbReference type="SAM" id="Phobius"/>
    </source>
</evidence>
<dbReference type="InterPro" id="IPR006860">
    <property type="entry name" value="FecR"/>
</dbReference>
<keyword evidence="1" id="KW-0812">Transmembrane</keyword>
<dbReference type="InterPro" id="IPR012373">
    <property type="entry name" value="Ferrdict_sens_TM"/>
</dbReference>
<dbReference type="Pfam" id="PF16344">
    <property type="entry name" value="FecR_C"/>
    <property type="match status" value="1"/>
</dbReference>
<dbReference type="PANTHER" id="PTHR30273:SF2">
    <property type="entry name" value="PROTEIN FECR"/>
    <property type="match status" value="1"/>
</dbReference>
<keyword evidence="1" id="KW-0472">Membrane</keyword>
<dbReference type="InterPro" id="IPR032508">
    <property type="entry name" value="FecR_C"/>
</dbReference>
<protein>
    <submittedName>
        <fullName evidence="4">FecR domain-containing protein</fullName>
    </submittedName>
</protein>